<evidence type="ECO:0000313" key="2">
    <source>
        <dbReference type="Proteomes" id="UP001456344"/>
    </source>
</evidence>
<dbReference type="Proteomes" id="UP001456344">
    <property type="component" value="Chromosome"/>
</dbReference>
<proteinExistence type="predicted"/>
<gene>
    <name evidence="1" type="ORF">LCL61_37435</name>
</gene>
<keyword evidence="2" id="KW-1185">Reference proteome</keyword>
<organism evidence="1 2">
    <name type="scientific">Amycolatopsis coloradensis</name>
    <dbReference type="NCBI Taxonomy" id="76021"/>
    <lineage>
        <taxon>Bacteria</taxon>
        <taxon>Bacillati</taxon>
        <taxon>Actinomycetota</taxon>
        <taxon>Actinomycetes</taxon>
        <taxon>Pseudonocardiales</taxon>
        <taxon>Pseudonocardiaceae</taxon>
        <taxon>Amycolatopsis</taxon>
    </lineage>
</organism>
<evidence type="ECO:0000313" key="1">
    <source>
        <dbReference type="EMBL" id="WYW21244.1"/>
    </source>
</evidence>
<accession>A0ACD5BP92</accession>
<reference evidence="1" key="1">
    <citation type="submission" date="2023-10" db="EMBL/GenBank/DDBJ databases">
        <title>Whole genome sequencing of actinobacterial strain Amycolatopsis sp. (BCA-696) identifies the underlying plant growth-promoting genes.</title>
        <authorList>
            <person name="Gandham P."/>
            <person name="Vadla N."/>
            <person name="Saji A."/>
            <person name="Srinivas V."/>
            <person name="Ruperao P."/>
            <person name="Selvanayagam S."/>
            <person name="Saxena R.K."/>
            <person name="Rathore A."/>
            <person name="Gopalakrishnan S."/>
            <person name="Thakur V."/>
        </authorList>
    </citation>
    <scope>NUCLEOTIDE SEQUENCE</scope>
    <source>
        <strain evidence="1">BCA-696</strain>
    </source>
</reference>
<protein>
    <submittedName>
        <fullName evidence="1">Poly-gamma-glutamate biosynthesis protein PgsC/CapC</fullName>
    </submittedName>
</protein>
<sequence>MGTLLPGVATLGLAIGLVLALACVLLTNLSPGGMISPGWLALTLVEDYRRAAIVVAMTVFTYAGSKGLQRLTILYGKRLFSAIVLLAVLLQSTLFLVLQHDYPLLFAHQTLGFVVPGLIAYQLIRQPPVATMLATATVSLVTGAVLASGVLAGFVSTV</sequence>
<dbReference type="EMBL" id="CP150484">
    <property type="protein sequence ID" value="WYW21244.1"/>
    <property type="molecule type" value="Genomic_DNA"/>
</dbReference>
<name>A0ACD5BP92_9PSEU</name>